<dbReference type="GO" id="GO:0005634">
    <property type="term" value="C:nucleus"/>
    <property type="evidence" value="ECO:0007669"/>
    <property type="project" value="TreeGrafter"/>
</dbReference>
<gene>
    <name evidence="8" type="primary">Nlrp5</name>
    <name evidence="8" type="ORF">PHOROB_LOCUS16697</name>
</gene>
<dbReference type="EMBL" id="CALSGD010001620">
    <property type="protein sequence ID" value="CAH7403844.1"/>
    <property type="molecule type" value="Genomic_DNA"/>
</dbReference>
<dbReference type="InterPro" id="IPR050637">
    <property type="entry name" value="NLRP_innate_immun_reg"/>
</dbReference>
<keyword evidence="9" id="KW-1185">Reference proteome</keyword>
<dbReference type="GO" id="GO:0005524">
    <property type="term" value="F:ATP binding"/>
    <property type="evidence" value="ECO:0007669"/>
    <property type="project" value="UniProtKB-KW"/>
</dbReference>
<dbReference type="Pfam" id="PF17776">
    <property type="entry name" value="NLRC4_HD2"/>
    <property type="match status" value="1"/>
</dbReference>
<dbReference type="PANTHER" id="PTHR45690">
    <property type="entry name" value="NACHT, LRR AND PYD DOMAINS-CONTAINING PROTEIN 12"/>
    <property type="match status" value="1"/>
</dbReference>
<evidence type="ECO:0000313" key="9">
    <source>
        <dbReference type="Proteomes" id="UP001152836"/>
    </source>
</evidence>
<dbReference type="GO" id="GO:0005829">
    <property type="term" value="C:cytosol"/>
    <property type="evidence" value="ECO:0007669"/>
    <property type="project" value="TreeGrafter"/>
</dbReference>
<evidence type="ECO:0000256" key="2">
    <source>
        <dbReference type="ARBA" id="ARBA00022614"/>
    </source>
</evidence>
<evidence type="ECO:0000256" key="4">
    <source>
        <dbReference type="ARBA" id="ARBA00022741"/>
    </source>
</evidence>
<dbReference type="Gene3D" id="3.80.10.10">
    <property type="entry name" value="Ribonuclease Inhibitor"/>
    <property type="match status" value="1"/>
</dbReference>
<dbReference type="PROSITE" id="PS50837">
    <property type="entry name" value="NACHT"/>
    <property type="match status" value="1"/>
</dbReference>
<dbReference type="InterPro" id="IPR027417">
    <property type="entry name" value="P-loop_NTPase"/>
</dbReference>
<dbReference type="Gene3D" id="3.40.50.300">
    <property type="entry name" value="P-loop containing nucleotide triphosphate hydrolases"/>
    <property type="match status" value="1"/>
</dbReference>
<feature type="region of interest" description="Disordered" evidence="6">
    <location>
        <begin position="88"/>
        <end position="132"/>
    </location>
</feature>
<keyword evidence="5" id="KW-0067">ATP-binding</keyword>
<feature type="domain" description="NACHT" evidence="7">
    <location>
        <begin position="180"/>
        <end position="310"/>
    </location>
</feature>
<dbReference type="InterPro" id="IPR041267">
    <property type="entry name" value="NLRP_HD2"/>
</dbReference>
<evidence type="ECO:0000256" key="5">
    <source>
        <dbReference type="ARBA" id="ARBA00022840"/>
    </source>
</evidence>
<accession>A0AAV0AA29</accession>
<dbReference type="AlphaFoldDB" id="A0AAV0AA29"/>
<keyword evidence="3" id="KW-0677">Repeat</keyword>
<dbReference type="Proteomes" id="UP001152836">
    <property type="component" value="Unassembled WGS sequence"/>
</dbReference>
<organism evidence="8 9">
    <name type="scientific">Phodopus roborovskii</name>
    <name type="common">Roborovski's desert hamster</name>
    <name type="synonym">Cricetulus roborovskii</name>
    <dbReference type="NCBI Taxonomy" id="109678"/>
    <lineage>
        <taxon>Eukaryota</taxon>
        <taxon>Metazoa</taxon>
        <taxon>Chordata</taxon>
        <taxon>Craniata</taxon>
        <taxon>Vertebrata</taxon>
        <taxon>Euteleostomi</taxon>
        <taxon>Mammalia</taxon>
        <taxon>Eutheria</taxon>
        <taxon>Euarchontoglires</taxon>
        <taxon>Glires</taxon>
        <taxon>Rodentia</taxon>
        <taxon>Myomorpha</taxon>
        <taxon>Muroidea</taxon>
        <taxon>Cricetidae</taxon>
        <taxon>Cricetinae</taxon>
        <taxon>Phodopus</taxon>
    </lineage>
</organism>
<dbReference type="SUPFAM" id="SSF52540">
    <property type="entry name" value="P-loop containing nucleoside triphosphate hydrolases"/>
    <property type="match status" value="1"/>
</dbReference>
<dbReference type="GO" id="GO:0005739">
    <property type="term" value="C:mitochondrion"/>
    <property type="evidence" value="ECO:0007669"/>
    <property type="project" value="TreeGrafter"/>
</dbReference>
<evidence type="ECO:0000256" key="6">
    <source>
        <dbReference type="SAM" id="MobiDB-lite"/>
    </source>
</evidence>
<comment type="caution">
    <text evidence="8">The sequence shown here is derived from an EMBL/GenBank/DDBJ whole genome shotgun (WGS) entry which is preliminary data.</text>
</comment>
<dbReference type="Pfam" id="PF17779">
    <property type="entry name" value="WHD_NOD2"/>
    <property type="match status" value="1"/>
</dbReference>
<dbReference type="SMART" id="SM00368">
    <property type="entry name" value="LRR_RI"/>
    <property type="match status" value="11"/>
</dbReference>
<dbReference type="Pfam" id="PF05729">
    <property type="entry name" value="NACHT"/>
    <property type="match status" value="1"/>
</dbReference>
<dbReference type="GO" id="GO:0050727">
    <property type="term" value="P:regulation of inflammatory response"/>
    <property type="evidence" value="ECO:0007669"/>
    <property type="project" value="TreeGrafter"/>
</dbReference>
<protein>
    <submittedName>
        <fullName evidence="8">Nlrp5 protein</fullName>
    </submittedName>
</protein>
<keyword evidence="4" id="KW-0547">Nucleotide-binding</keyword>
<keyword evidence="2" id="KW-0433">Leucine-rich repeat</keyword>
<reference evidence="8" key="1">
    <citation type="submission" date="2022-06" db="EMBL/GenBank/DDBJ databases">
        <authorList>
            <person name="Andreotti S."/>
            <person name="Wyler E."/>
        </authorList>
    </citation>
    <scope>NUCLEOTIDE SEQUENCE</scope>
</reference>
<evidence type="ECO:0000256" key="1">
    <source>
        <dbReference type="ARBA" id="ARBA00008665"/>
    </source>
</evidence>
<dbReference type="InterPro" id="IPR041075">
    <property type="entry name" value="NOD1/2_WH"/>
</dbReference>
<comment type="similarity">
    <text evidence="1">Belongs to the NLRP family.</text>
</comment>
<dbReference type="GO" id="GO:0005938">
    <property type="term" value="C:cell cortex"/>
    <property type="evidence" value="ECO:0007669"/>
    <property type="project" value="TreeGrafter"/>
</dbReference>
<dbReference type="SUPFAM" id="SSF52047">
    <property type="entry name" value="RNI-like"/>
    <property type="match status" value="1"/>
</dbReference>
<dbReference type="InterPro" id="IPR007111">
    <property type="entry name" value="NACHT_NTPase"/>
</dbReference>
<dbReference type="InterPro" id="IPR032675">
    <property type="entry name" value="LRR_dom_sf"/>
</dbReference>
<proteinExistence type="inferred from homology"/>
<name>A0AAV0AA29_PHORO</name>
<dbReference type="PANTHER" id="PTHR45690:SF7">
    <property type="entry name" value="NACHT, LRR AND PYD DOMAINS-CONTAINING PROTEIN 5"/>
    <property type="match status" value="1"/>
</dbReference>
<dbReference type="GO" id="GO:0106333">
    <property type="term" value="C:subcortical maternal complex"/>
    <property type="evidence" value="ECO:0007669"/>
    <property type="project" value="TreeGrafter"/>
</dbReference>
<sequence>MWVLGIEPRSLEEQPMIIPKELRIFRQLLKEKDSGLITWRGWGKDSPQVLNLPLRGWSVAHWYYTCLESPSEAMKSCLMVEPLPRLPRLDKGSMSNPEEDREPIQSDQGPDEEQAPEALQAEEKDAAAETCEQGEESGLHVYKAHMISKLGTSVEACYDDPEMRVLSEAFKPHKRAFRPHTVVLHGKPGVGKSALAKSVVLGWAKNKVYQDISYAFFFSLREIKWTQKSSLAQLISWEWPDSQVPMAEIMSKPERLLFVMDDFDSLESADLQEDVRLSGDWEDEQPIYVLLYSLLKKALLPQSFLLITTRDTGLEKLKSMVLSPLYILVEGLSATRRTQLVLENISDDHRRKQIIRSVIDNHQLIDHCQVPSVCSLVYEALKIQEKLGERDASVCQTLTSLYTTLVFHQLTTRKHFRGCLSQEERGTLMGLCRMAAEGVWGKKSVFSDDDLQMYGLKESEVSALFHMGILQVNHGAERSYTFFHLSLRDFCAALHYVLEELGKCNQGFSFIKNLRSLTEMKRTDFNSHLIGMKRFLFGLVNKDTMRTLEVLLGCRLSPVVKQMLQRWVFVLGRQVNATSPTDVLDAFHYLFESQDEDFVCSSLKSFQEVVIVINQRMDLVVSSYCLQHCQNLKTLRVDVRDIFSAEMNTELCPVVPQQMQGKPPIIERWEEFCSVLGTHPKLKQLDLGSSILNEWAMKILCLKLRNTACKVQTVTFKNAEIASGLRYLWMTLISNRNLKYLHLGNTLMKEEDIKLACEALRHPNCSLETLRLDSCGLTPDCYVMLSNLLLSTSSLKCLSLAGNRVVENSMRWLCDSLNSTKCVLQRLILDSCDLTPVSCHVLASTLLYNRTLTHLCLSNNSLRTEEVRHLCQFMRDSDCALQRLILNQCNLKGDAYGFLALMLFSNRKLTHLSLTMNPVEDGGMRLLCDAIKQPTCHLQELELVDCQLTEDCCADLASMITKNQHLKSLDLGSNALGDGGVIALCKGLKRSSNSLRRLGLEACGLTSNCCEELSLALSWNSSLTSLNLLKNDFSTLGMLKLCSAFLHPTSNLWIIGLWKQQYYAQVRKQLEKVQFVKPHMVIDGNWYSLDEDDRNWWKN</sequence>
<evidence type="ECO:0000256" key="3">
    <source>
        <dbReference type="ARBA" id="ARBA00022737"/>
    </source>
</evidence>
<dbReference type="InterPro" id="IPR001611">
    <property type="entry name" value="Leu-rich_rpt"/>
</dbReference>
<evidence type="ECO:0000259" key="7">
    <source>
        <dbReference type="PROSITE" id="PS50837"/>
    </source>
</evidence>
<dbReference type="Pfam" id="PF13516">
    <property type="entry name" value="LRR_6"/>
    <property type="match status" value="2"/>
</dbReference>
<evidence type="ECO:0000313" key="8">
    <source>
        <dbReference type="EMBL" id="CAH7403844.1"/>
    </source>
</evidence>